<name>A0A4R8A2W9_9ACTN</name>
<protein>
    <submittedName>
        <fullName evidence="2">Helix-turn-helix protein</fullName>
    </submittedName>
</protein>
<evidence type="ECO:0000259" key="1">
    <source>
        <dbReference type="Pfam" id="PF19054"/>
    </source>
</evidence>
<dbReference type="CDD" id="cd00093">
    <property type="entry name" value="HTH_XRE"/>
    <property type="match status" value="1"/>
</dbReference>
<organism evidence="2 3">
    <name type="scientific">Kribbella kalugense</name>
    <dbReference type="NCBI Taxonomy" id="2512221"/>
    <lineage>
        <taxon>Bacteria</taxon>
        <taxon>Bacillati</taxon>
        <taxon>Actinomycetota</taxon>
        <taxon>Actinomycetes</taxon>
        <taxon>Propionibacteriales</taxon>
        <taxon>Kribbellaceae</taxon>
        <taxon>Kribbella</taxon>
    </lineage>
</organism>
<evidence type="ECO:0000313" key="2">
    <source>
        <dbReference type="EMBL" id="TDW24576.1"/>
    </source>
</evidence>
<reference evidence="2 3" key="1">
    <citation type="submission" date="2019-03" db="EMBL/GenBank/DDBJ databases">
        <title>Genomic Encyclopedia of Type Strains, Phase III (KMG-III): the genomes of soil and plant-associated and newly described type strains.</title>
        <authorList>
            <person name="Whitman W."/>
        </authorList>
    </citation>
    <scope>NUCLEOTIDE SEQUENCE [LARGE SCALE GENOMIC DNA]</scope>
    <source>
        <strain evidence="2 3">VKM Ac-2570</strain>
    </source>
</reference>
<gene>
    <name evidence="2" type="ORF">EV650_3456</name>
</gene>
<dbReference type="Proteomes" id="UP000295447">
    <property type="component" value="Unassembled WGS sequence"/>
</dbReference>
<feature type="domain" description="DUF5753" evidence="1">
    <location>
        <begin position="104"/>
        <end position="282"/>
    </location>
</feature>
<dbReference type="Pfam" id="PF19054">
    <property type="entry name" value="DUF5753"/>
    <property type="match status" value="1"/>
</dbReference>
<dbReference type="RefSeq" id="WP_134119734.1">
    <property type="nucleotide sequence ID" value="NZ_SODF01000001.1"/>
</dbReference>
<dbReference type="AlphaFoldDB" id="A0A4R8A2W9"/>
<dbReference type="Pfam" id="PF13560">
    <property type="entry name" value="HTH_31"/>
    <property type="match status" value="1"/>
</dbReference>
<dbReference type="OrthoDB" id="4285266at2"/>
<evidence type="ECO:0000313" key="3">
    <source>
        <dbReference type="Proteomes" id="UP000295447"/>
    </source>
</evidence>
<comment type="caution">
    <text evidence="2">The sequence shown here is derived from an EMBL/GenBank/DDBJ whole genome shotgun (WGS) entry which is preliminary data.</text>
</comment>
<keyword evidence="3" id="KW-1185">Reference proteome</keyword>
<dbReference type="EMBL" id="SODF01000001">
    <property type="protein sequence ID" value="TDW24576.1"/>
    <property type="molecule type" value="Genomic_DNA"/>
</dbReference>
<dbReference type="InterPro" id="IPR001387">
    <property type="entry name" value="Cro/C1-type_HTH"/>
</dbReference>
<dbReference type="InterPro" id="IPR043917">
    <property type="entry name" value="DUF5753"/>
</dbReference>
<accession>A0A4R8A2W9</accession>
<proteinExistence type="predicted"/>
<sequence>MTESGAQGGPTTLRIILGGHLRRMRVAAGISRSDAGWEIRSSESKISRMELGRIGLKERDVGDLLKLYGLDDDEERARLLALAAEANNPGWWHRYGDVLPSWFHAYIDLEAAAQLIRLYDLQLVPGLLQTREYTRAVVQLGRGTVPTEEVERRITLRLKRQEVLTRPDPVRLWAVVDEAALRRPVGGVSCIIEQLNYLIEMSELSNVTLQVAPFSLGGHSVQAGAFTILRFPEEDLPDKVYIEHLSSALYLDKPEDLDQYTAAMEALCVAAPTPSKTRDILTNIRKDFER</sequence>